<dbReference type="InterPro" id="IPR000387">
    <property type="entry name" value="Tyr_Pase_dom"/>
</dbReference>
<dbReference type="Proteomes" id="UP000032515">
    <property type="component" value="Unassembled WGS sequence"/>
</dbReference>
<feature type="domain" description="Tyrosine specific protein phosphatases" evidence="1">
    <location>
        <begin position="67"/>
        <end position="93"/>
    </location>
</feature>
<dbReference type="OrthoDB" id="9794527at2"/>
<dbReference type="PATRIC" id="fig|1076.23.peg.1067"/>
<dbReference type="RefSeq" id="WP_044408765.1">
    <property type="nucleotide sequence ID" value="NZ_JXXE01000170.1"/>
</dbReference>
<accession>A0A0D7EWP9</accession>
<dbReference type="AlphaFoldDB" id="A0A0D7EWP9"/>
<protein>
    <submittedName>
        <fullName evidence="2">Protein tyrosine phosphatase</fullName>
    </submittedName>
</protein>
<dbReference type="Pfam" id="PF00102">
    <property type="entry name" value="Y_phosphatase"/>
    <property type="match status" value="1"/>
</dbReference>
<evidence type="ECO:0000313" key="3">
    <source>
        <dbReference type="Proteomes" id="UP000032515"/>
    </source>
</evidence>
<organism evidence="2 3">
    <name type="scientific">Rhodopseudomonas palustris</name>
    <dbReference type="NCBI Taxonomy" id="1076"/>
    <lineage>
        <taxon>Bacteria</taxon>
        <taxon>Pseudomonadati</taxon>
        <taxon>Pseudomonadota</taxon>
        <taxon>Alphaproteobacteria</taxon>
        <taxon>Hyphomicrobiales</taxon>
        <taxon>Nitrobacteraceae</taxon>
        <taxon>Rhodopseudomonas</taxon>
    </lineage>
</organism>
<evidence type="ECO:0000313" key="2">
    <source>
        <dbReference type="EMBL" id="KIZ44980.1"/>
    </source>
</evidence>
<reference evidence="2 3" key="1">
    <citation type="submission" date="2014-11" db="EMBL/GenBank/DDBJ databases">
        <title>Genomics and ecophysiology of heterotrophic nitrogen fixing bacteria isolated from estuarine surface water.</title>
        <authorList>
            <person name="Bentzon-Tilia M."/>
            <person name="Severin I."/>
            <person name="Hansen L.H."/>
            <person name="Riemann L."/>
        </authorList>
    </citation>
    <scope>NUCLEOTIDE SEQUENCE [LARGE SCALE GENOMIC DNA]</scope>
    <source>
        <strain evidence="2 3">BAL398</strain>
    </source>
</reference>
<name>A0A0D7EWP9_RHOPL</name>
<gene>
    <name evidence="2" type="ORF">OO17_08765</name>
</gene>
<dbReference type="EMBL" id="JXXE01000170">
    <property type="protein sequence ID" value="KIZ44980.1"/>
    <property type="molecule type" value="Genomic_DNA"/>
</dbReference>
<evidence type="ECO:0000259" key="1">
    <source>
        <dbReference type="PROSITE" id="PS50056"/>
    </source>
</evidence>
<dbReference type="Gene3D" id="3.90.190.10">
    <property type="entry name" value="Protein tyrosine phosphatase superfamily"/>
    <property type="match status" value="1"/>
</dbReference>
<comment type="caution">
    <text evidence="2">The sequence shown here is derived from an EMBL/GenBank/DDBJ whole genome shotgun (WGS) entry which is preliminary data.</text>
</comment>
<dbReference type="GO" id="GO:0004725">
    <property type="term" value="F:protein tyrosine phosphatase activity"/>
    <property type="evidence" value="ECO:0007669"/>
    <property type="project" value="InterPro"/>
</dbReference>
<dbReference type="PROSITE" id="PS50056">
    <property type="entry name" value="TYR_PHOSPHATASE_2"/>
    <property type="match status" value="1"/>
</dbReference>
<dbReference type="InterPro" id="IPR000242">
    <property type="entry name" value="PTP_cat"/>
</dbReference>
<proteinExistence type="predicted"/>
<dbReference type="STRING" id="1421013.GCA_000504425_02182"/>
<dbReference type="SUPFAM" id="SSF52799">
    <property type="entry name" value="(Phosphotyrosine protein) phosphatases II"/>
    <property type="match status" value="1"/>
</dbReference>
<sequence>MIHVCSLAALHPTVEATGASHILTVMANVAQVQRPASVQEANHLRVQIDDITEDMDGFVAPSALHVGQVLDFVRNWDRSAPLVVHCYAGISRSTASAFAAACMLNPHRDEAVIARQIRAASPTAFPNRLIVALADRALGRDGRMLRALDEIGPGSMTIEGQPFRVDLD</sequence>
<dbReference type="InterPro" id="IPR029021">
    <property type="entry name" value="Prot-tyrosine_phosphatase-like"/>
</dbReference>